<sequence length="586" mass="64098">MVGHQASASPRLAPSPDEPPMLRSMPSVGSFPRMPVTPMTPQSPGSPSTFFLHTATANIVVLAPPSPTNSSASRSATIASSAKCSACIAARRWLQMNVVQRVLSALALVPLITIFLWLSPAFATATFCTFVTSICSYEYAWLQHRIYLRIMTKMNACEPVLTRREAGTNQVTANSHDDGVSNRLSDSFSRSTRSESGSSREDDVSSSNIPDNVHASRGRTAGSTSGETVQSSPLSPPHPPRATLVTPELEDSPRFRHPPSTGSNATEDDAYLYDPSFSRCAISPIADRFFWQSEWLAAVVLSAFTTVFTTTVFLIYVNHIPELQEKQLFKLRWFYSIATDFVAGLCALFTPNWRYAVICLVEKAVFTLLTMHSTACPINRFRCGVSLEPAQVFLSGVVVIVFFRLQTRTSGPATFLHIALDMLGYLYIIGSLSVIVAFVDDERLESYRKLLIVLLYVVWASDTGAYLTGKLLERIHYSYYNPLASHLSKNKDYEGTMGAIVFGITAMFISSDILNVPGSPVAQVGFTVLAVVVGRLGDLFESLLKRAAGVKDSGKLIPGHGGVLDRIDALMFASLVFARYYASIVM</sequence>
<evidence type="ECO:0000256" key="13">
    <source>
        <dbReference type="RuleBase" id="RU003938"/>
    </source>
</evidence>
<evidence type="ECO:0000256" key="8">
    <source>
        <dbReference type="ARBA" id="ARBA00022989"/>
    </source>
</evidence>
<feature type="transmembrane region" description="Helical" evidence="15">
    <location>
        <begin position="98"/>
        <end position="118"/>
    </location>
</feature>
<evidence type="ECO:0000256" key="3">
    <source>
        <dbReference type="ARBA" id="ARBA00022475"/>
    </source>
</evidence>
<dbReference type="EC" id="2.7.7.41" evidence="13"/>
<evidence type="ECO:0000256" key="10">
    <source>
        <dbReference type="ARBA" id="ARBA00023136"/>
    </source>
</evidence>
<evidence type="ECO:0000256" key="7">
    <source>
        <dbReference type="ARBA" id="ARBA00022695"/>
    </source>
</evidence>
<protein>
    <recommendedName>
        <fullName evidence="13">Phosphatidate cytidylyltransferase</fullName>
        <ecNumber evidence="13">2.7.7.41</ecNumber>
    </recommendedName>
</protein>
<dbReference type="Pfam" id="PF01148">
    <property type="entry name" value="CTP_transf_1"/>
    <property type="match status" value="1"/>
</dbReference>
<evidence type="ECO:0000256" key="6">
    <source>
        <dbReference type="ARBA" id="ARBA00022692"/>
    </source>
</evidence>
<dbReference type="InterPro" id="IPR000374">
    <property type="entry name" value="PC_trans"/>
</dbReference>
<feature type="transmembrane region" description="Helical" evidence="15">
    <location>
        <begin position="450"/>
        <end position="472"/>
    </location>
</feature>
<keyword evidence="8 15" id="KW-1133">Transmembrane helix</keyword>
<feature type="transmembrane region" description="Helical" evidence="15">
    <location>
        <begin position="295"/>
        <end position="317"/>
    </location>
</feature>
<dbReference type="EMBL" id="JASMQC010000005">
    <property type="protein sequence ID" value="KAK1945379.1"/>
    <property type="molecule type" value="Genomic_DNA"/>
</dbReference>
<feature type="transmembrane region" description="Helical" evidence="15">
    <location>
        <begin position="415"/>
        <end position="438"/>
    </location>
</feature>
<dbReference type="PANTHER" id="PTHR46382">
    <property type="entry name" value="PHOSPHATIDATE CYTIDYLYLTRANSFERASE"/>
    <property type="match status" value="1"/>
</dbReference>
<feature type="region of interest" description="Disordered" evidence="14">
    <location>
        <begin position="169"/>
        <end position="267"/>
    </location>
</feature>
<comment type="similarity">
    <text evidence="2 13">Belongs to the CDS family.</text>
</comment>
<keyword evidence="4" id="KW-0444">Lipid biosynthesis</keyword>
<keyword evidence="5 13" id="KW-0808">Transferase</keyword>
<evidence type="ECO:0000256" key="15">
    <source>
        <dbReference type="SAM" id="Phobius"/>
    </source>
</evidence>
<keyword evidence="3" id="KW-1003">Cell membrane</keyword>
<evidence type="ECO:0000256" key="12">
    <source>
        <dbReference type="ARBA" id="ARBA00023264"/>
    </source>
</evidence>
<evidence type="ECO:0000256" key="1">
    <source>
        <dbReference type="ARBA" id="ARBA00004651"/>
    </source>
</evidence>
<feature type="transmembrane region" description="Helical" evidence="15">
    <location>
        <begin position="333"/>
        <end position="350"/>
    </location>
</feature>
<evidence type="ECO:0000256" key="5">
    <source>
        <dbReference type="ARBA" id="ARBA00022679"/>
    </source>
</evidence>
<name>A0AAD9GVJ3_9STRA</name>
<dbReference type="AlphaFoldDB" id="A0AAD9GVJ3"/>
<keyword evidence="11" id="KW-0594">Phospholipid biosynthesis</keyword>
<organism evidence="16 17">
    <name type="scientific">Phytophthora citrophthora</name>
    <dbReference type="NCBI Taxonomy" id="4793"/>
    <lineage>
        <taxon>Eukaryota</taxon>
        <taxon>Sar</taxon>
        <taxon>Stramenopiles</taxon>
        <taxon>Oomycota</taxon>
        <taxon>Peronosporomycetes</taxon>
        <taxon>Peronosporales</taxon>
        <taxon>Peronosporaceae</taxon>
        <taxon>Phytophthora</taxon>
    </lineage>
</organism>
<keyword evidence="10 15" id="KW-0472">Membrane</keyword>
<feature type="compositionally biased region" description="Polar residues" evidence="14">
    <location>
        <begin position="221"/>
        <end position="233"/>
    </location>
</feature>
<evidence type="ECO:0000256" key="14">
    <source>
        <dbReference type="SAM" id="MobiDB-lite"/>
    </source>
</evidence>
<comment type="pathway">
    <text evidence="13">Phospholipid metabolism; CDP-diacylglycerol biosynthesis; CDP-diacylglycerol from sn-glycerol 3-phosphate: step 3/3.</text>
</comment>
<comment type="catalytic activity">
    <reaction evidence="13">
        <text>a 1,2-diacyl-sn-glycero-3-phosphate + CTP + H(+) = a CDP-1,2-diacyl-sn-glycerol + diphosphate</text>
        <dbReference type="Rhea" id="RHEA:16229"/>
        <dbReference type="ChEBI" id="CHEBI:15378"/>
        <dbReference type="ChEBI" id="CHEBI:33019"/>
        <dbReference type="ChEBI" id="CHEBI:37563"/>
        <dbReference type="ChEBI" id="CHEBI:58332"/>
        <dbReference type="ChEBI" id="CHEBI:58608"/>
        <dbReference type="EC" id="2.7.7.41"/>
    </reaction>
</comment>
<gene>
    <name evidence="16" type="ORF">P3T76_003912</name>
</gene>
<evidence type="ECO:0000313" key="16">
    <source>
        <dbReference type="EMBL" id="KAK1945379.1"/>
    </source>
</evidence>
<dbReference type="Proteomes" id="UP001259832">
    <property type="component" value="Unassembled WGS sequence"/>
</dbReference>
<dbReference type="GO" id="GO:0016024">
    <property type="term" value="P:CDP-diacylglycerol biosynthetic process"/>
    <property type="evidence" value="ECO:0007669"/>
    <property type="project" value="TreeGrafter"/>
</dbReference>
<dbReference type="GO" id="GO:0004605">
    <property type="term" value="F:phosphatidate cytidylyltransferase activity"/>
    <property type="evidence" value="ECO:0007669"/>
    <property type="project" value="UniProtKB-EC"/>
</dbReference>
<evidence type="ECO:0000256" key="9">
    <source>
        <dbReference type="ARBA" id="ARBA00023098"/>
    </source>
</evidence>
<keyword evidence="6 13" id="KW-0812">Transmembrane</keyword>
<evidence type="ECO:0000256" key="4">
    <source>
        <dbReference type="ARBA" id="ARBA00022516"/>
    </source>
</evidence>
<feature type="transmembrane region" description="Helical" evidence="15">
    <location>
        <begin position="385"/>
        <end position="403"/>
    </location>
</feature>
<feature type="region of interest" description="Disordered" evidence="14">
    <location>
        <begin position="1"/>
        <end position="28"/>
    </location>
</feature>
<dbReference type="PANTHER" id="PTHR46382:SF1">
    <property type="entry name" value="PHOSPHATIDATE CYTIDYLYLTRANSFERASE"/>
    <property type="match status" value="1"/>
</dbReference>
<dbReference type="GO" id="GO:0005886">
    <property type="term" value="C:plasma membrane"/>
    <property type="evidence" value="ECO:0007669"/>
    <property type="project" value="UniProtKB-SubCell"/>
</dbReference>
<keyword evidence="12" id="KW-1208">Phospholipid metabolism</keyword>
<comment type="subcellular location">
    <subcellularLocation>
        <location evidence="1">Cell membrane</location>
        <topology evidence="1">Multi-pass membrane protein</topology>
    </subcellularLocation>
</comment>
<reference evidence="16" key="1">
    <citation type="submission" date="2023-08" db="EMBL/GenBank/DDBJ databases">
        <title>Reference Genome Resource for the Citrus Pathogen Phytophthora citrophthora.</title>
        <authorList>
            <person name="Moller H."/>
            <person name="Coetzee B."/>
            <person name="Rose L.J."/>
            <person name="Van Niekerk J.M."/>
        </authorList>
    </citation>
    <scope>NUCLEOTIDE SEQUENCE</scope>
    <source>
        <strain evidence="16">STE-U-9442</strain>
    </source>
</reference>
<accession>A0AAD9GVJ3</accession>
<evidence type="ECO:0000256" key="11">
    <source>
        <dbReference type="ARBA" id="ARBA00023209"/>
    </source>
</evidence>
<evidence type="ECO:0000256" key="2">
    <source>
        <dbReference type="ARBA" id="ARBA00010185"/>
    </source>
</evidence>
<feature type="transmembrane region" description="Helical" evidence="15">
    <location>
        <begin position="124"/>
        <end position="142"/>
    </location>
</feature>
<keyword evidence="17" id="KW-1185">Reference proteome</keyword>
<proteinExistence type="inferred from homology"/>
<dbReference type="PROSITE" id="PS01315">
    <property type="entry name" value="CDS"/>
    <property type="match status" value="1"/>
</dbReference>
<feature type="compositionally biased region" description="Low complexity" evidence="14">
    <location>
        <begin position="185"/>
        <end position="197"/>
    </location>
</feature>
<keyword evidence="7 13" id="KW-0548">Nucleotidyltransferase</keyword>
<evidence type="ECO:0000313" key="17">
    <source>
        <dbReference type="Proteomes" id="UP001259832"/>
    </source>
</evidence>
<keyword evidence="9" id="KW-0443">Lipid metabolism</keyword>
<comment type="caution">
    <text evidence="16">The sequence shown here is derived from an EMBL/GenBank/DDBJ whole genome shotgun (WGS) entry which is preliminary data.</text>
</comment>